<name>A0A0G1NK56_9BACT</name>
<dbReference type="Pfam" id="PF01628">
    <property type="entry name" value="HrcA"/>
    <property type="match status" value="1"/>
</dbReference>
<dbReference type="HAMAP" id="MF_00081">
    <property type="entry name" value="HrcA"/>
    <property type="match status" value="1"/>
</dbReference>
<dbReference type="GO" id="GO:0045892">
    <property type="term" value="P:negative regulation of DNA-templated transcription"/>
    <property type="evidence" value="ECO:0007669"/>
    <property type="project" value="UniProtKB-UniRule"/>
</dbReference>
<sequence>MLTERQKAILKAVIENYIKSAKPVSSWDLTEKRDLRVSSATIRNEFAALEETGHLFQPHTSAGRLPTEKAYRFYVEGCLKERELARSEREKVAQELFSESEKRDAILKKTAKILSHHSHGLALVGFFDSEEIYRSGLSRLFSEPEFIGTNLVFEAAEALDELDSYFDKLLDAFAESAPEIYIGSENPLGLEEFSFIGRHYRLADCDGFLALMGPTRMNYRKNISLIEYLGEILDNIEKHA</sequence>
<protein>
    <recommendedName>
        <fullName evidence="5">Heat-inducible transcription repressor HrcA</fullName>
    </recommendedName>
</protein>
<dbReference type="SUPFAM" id="SSF55781">
    <property type="entry name" value="GAF domain-like"/>
    <property type="match status" value="1"/>
</dbReference>
<evidence type="ECO:0000256" key="4">
    <source>
        <dbReference type="ARBA" id="ARBA00023163"/>
    </source>
</evidence>
<dbReference type="InterPro" id="IPR036388">
    <property type="entry name" value="WH-like_DNA-bd_sf"/>
</dbReference>
<keyword evidence="2 5" id="KW-0805">Transcription regulation</keyword>
<dbReference type="PANTHER" id="PTHR34824:SF1">
    <property type="entry name" value="HEAT-INDUCIBLE TRANSCRIPTION REPRESSOR HRCA"/>
    <property type="match status" value="1"/>
</dbReference>
<dbReference type="Proteomes" id="UP000034569">
    <property type="component" value="Unassembled WGS sequence"/>
</dbReference>
<keyword evidence="1 5" id="KW-0678">Repressor</keyword>
<dbReference type="SUPFAM" id="SSF46785">
    <property type="entry name" value="Winged helix' DNA-binding domain"/>
    <property type="match status" value="1"/>
</dbReference>
<dbReference type="InterPro" id="IPR021153">
    <property type="entry name" value="HrcA_C"/>
</dbReference>
<dbReference type="EMBL" id="LCLU01000040">
    <property type="protein sequence ID" value="KKU20712.1"/>
    <property type="molecule type" value="Genomic_DNA"/>
</dbReference>
<evidence type="ECO:0000256" key="3">
    <source>
        <dbReference type="ARBA" id="ARBA00023016"/>
    </source>
</evidence>
<comment type="similarity">
    <text evidence="5">Belongs to the HrcA family.</text>
</comment>
<dbReference type="Gene3D" id="1.10.10.10">
    <property type="entry name" value="Winged helix-like DNA-binding domain superfamily/Winged helix DNA-binding domain"/>
    <property type="match status" value="1"/>
</dbReference>
<gene>
    <name evidence="5" type="primary">hrcA</name>
    <name evidence="8" type="ORF">UX33_C0040G0001</name>
</gene>
<dbReference type="PATRIC" id="fig|1618619.3.peg.611"/>
<evidence type="ECO:0000313" key="8">
    <source>
        <dbReference type="EMBL" id="KKU20712.1"/>
    </source>
</evidence>
<feature type="domain" description="Winged helix-turn-helix transcription repressor HrcA DNA-binding" evidence="7">
    <location>
        <begin position="1"/>
        <end position="72"/>
    </location>
</feature>
<dbReference type="PANTHER" id="PTHR34824">
    <property type="entry name" value="HEAT-INDUCIBLE TRANSCRIPTION REPRESSOR HRCA"/>
    <property type="match status" value="1"/>
</dbReference>
<feature type="domain" description="Heat-inducible transcription repressor HrcA C-terminal" evidence="6">
    <location>
        <begin position="89"/>
        <end position="223"/>
    </location>
</feature>
<keyword evidence="3 5" id="KW-0346">Stress response</keyword>
<comment type="function">
    <text evidence="5">Negative regulator of class I heat shock genes (grpE-dnaK-dnaJ and groELS operons). Prevents heat-shock induction of these operons.</text>
</comment>
<dbReference type="InterPro" id="IPR002571">
    <property type="entry name" value="HrcA"/>
</dbReference>
<evidence type="ECO:0000259" key="7">
    <source>
        <dbReference type="Pfam" id="PF03444"/>
    </source>
</evidence>
<proteinExistence type="inferred from homology"/>
<dbReference type="InterPro" id="IPR005104">
    <property type="entry name" value="WHTH_HrcA_DNA-bd"/>
</dbReference>
<organism evidence="8 9">
    <name type="scientific">Candidatus Azambacteria bacterium GW2011_GWC1_46_13</name>
    <dbReference type="NCBI Taxonomy" id="1618619"/>
    <lineage>
        <taxon>Bacteria</taxon>
        <taxon>Candidatus Azamiibacteriota</taxon>
    </lineage>
</organism>
<keyword evidence="4 5" id="KW-0804">Transcription</keyword>
<dbReference type="Pfam" id="PF03444">
    <property type="entry name" value="WHD_HrcA"/>
    <property type="match status" value="1"/>
</dbReference>
<dbReference type="GO" id="GO:0003677">
    <property type="term" value="F:DNA binding"/>
    <property type="evidence" value="ECO:0007669"/>
    <property type="project" value="InterPro"/>
</dbReference>
<dbReference type="Gene3D" id="3.30.450.40">
    <property type="match status" value="1"/>
</dbReference>
<dbReference type="InterPro" id="IPR036390">
    <property type="entry name" value="WH_DNA-bd_sf"/>
</dbReference>
<evidence type="ECO:0000256" key="1">
    <source>
        <dbReference type="ARBA" id="ARBA00022491"/>
    </source>
</evidence>
<evidence type="ECO:0000259" key="6">
    <source>
        <dbReference type="Pfam" id="PF01628"/>
    </source>
</evidence>
<reference evidence="8 9" key="1">
    <citation type="journal article" date="2015" name="Nature">
        <title>rRNA introns, odd ribosomes, and small enigmatic genomes across a large radiation of phyla.</title>
        <authorList>
            <person name="Brown C.T."/>
            <person name="Hug L.A."/>
            <person name="Thomas B.C."/>
            <person name="Sharon I."/>
            <person name="Castelle C.J."/>
            <person name="Singh A."/>
            <person name="Wilkins M.J."/>
            <person name="Williams K.H."/>
            <person name="Banfield J.F."/>
        </authorList>
    </citation>
    <scope>NUCLEOTIDE SEQUENCE [LARGE SCALE GENOMIC DNA]</scope>
</reference>
<evidence type="ECO:0000256" key="2">
    <source>
        <dbReference type="ARBA" id="ARBA00023015"/>
    </source>
</evidence>
<evidence type="ECO:0000256" key="5">
    <source>
        <dbReference type="HAMAP-Rule" id="MF_00081"/>
    </source>
</evidence>
<accession>A0A0G1NK56</accession>
<evidence type="ECO:0000313" key="9">
    <source>
        <dbReference type="Proteomes" id="UP000034569"/>
    </source>
</evidence>
<dbReference type="AlphaFoldDB" id="A0A0G1NK56"/>
<dbReference type="InterPro" id="IPR029016">
    <property type="entry name" value="GAF-like_dom_sf"/>
</dbReference>
<comment type="caution">
    <text evidence="8">The sequence shown here is derived from an EMBL/GenBank/DDBJ whole genome shotgun (WGS) entry which is preliminary data.</text>
</comment>